<protein>
    <submittedName>
        <fullName evidence="1">Uncharacterized protein</fullName>
    </submittedName>
</protein>
<dbReference type="RefSeq" id="WP_058738584.1">
    <property type="nucleotide sequence ID" value="NZ_CP011266.1"/>
</dbReference>
<sequence length="367" mass="40787">MPFTPPDLSEILTNEQELNTKLNSCKSELQSILTKEGIDYTSSEGIIPLIRKLPYPTPTTIELFGTKEFLTKDGSQTYNRSMDLRPIVRDQNGKSMMNLSVTIRRRSGTTSGAWTTLGTITTGQSLNVTPQSNNGNYRYEAYVTNNSNVSIHYDVPNYYMYYPAKYGQILASVVDYANPMEYSNCRINTEDFSMGGNFIDLHAQSAGQMYAIFPLKYYPPLTHVDTNTNIQIGFDITRGNVPVSTKAIGIGGGMYNPEDSYGGSLGLFLDASDGDTLTSRDTFFIPQWSTDKGFTESGVSKECYIQINGTYNGGYAYMYGEGGDPSDYMPYWYGESIGTPVVMAYANNVSANEKVRLKIKYIRAVTP</sequence>
<evidence type="ECO:0000313" key="2">
    <source>
        <dbReference type="Proteomes" id="UP000067738"/>
    </source>
</evidence>
<accession>A0A0U3E2K3</accession>
<dbReference type="AlphaFoldDB" id="A0A0U3E2K3"/>
<dbReference type="OrthoDB" id="372600at2157"/>
<reference evidence="1 2" key="1">
    <citation type="submission" date="2015-04" db="EMBL/GenBank/DDBJ databases">
        <title>The complete genome sequence of the rumen methanogen Methanobrevibacter millerae SM9.</title>
        <authorList>
            <person name="Leahy S.C."/>
            <person name="Kelly W.J."/>
            <person name="Pacheco D.M."/>
            <person name="Li D."/>
            <person name="Altermann E."/>
            <person name="Attwood G.T."/>
        </authorList>
    </citation>
    <scope>NUCLEOTIDE SEQUENCE [LARGE SCALE GENOMIC DNA]</scope>
    <source>
        <strain evidence="1 2">SM9</strain>
    </source>
</reference>
<dbReference type="GeneID" id="26735422"/>
<evidence type="ECO:0000313" key="1">
    <source>
        <dbReference type="EMBL" id="ALT68247.1"/>
    </source>
</evidence>
<name>A0A0U3E2K3_9EURY</name>
<organism evidence="1 2">
    <name type="scientific">Methanobrevibacter millerae</name>
    <dbReference type="NCBI Taxonomy" id="230361"/>
    <lineage>
        <taxon>Archaea</taxon>
        <taxon>Methanobacteriati</taxon>
        <taxon>Methanobacteriota</taxon>
        <taxon>Methanomada group</taxon>
        <taxon>Methanobacteria</taxon>
        <taxon>Methanobacteriales</taxon>
        <taxon>Methanobacteriaceae</taxon>
        <taxon>Methanobrevibacter</taxon>
    </lineage>
</organism>
<dbReference type="Proteomes" id="UP000067738">
    <property type="component" value="Chromosome"/>
</dbReference>
<proteinExistence type="predicted"/>
<keyword evidence="2" id="KW-1185">Reference proteome</keyword>
<gene>
    <name evidence="1" type="ORF">sm9_0445</name>
</gene>
<dbReference type="PATRIC" id="fig|230361.4.peg.459"/>
<dbReference type="EMBL" id="CP011266">
    <property type="protein sequence ID" value="ALT68247.1"/>
    <property type="molecule type" value="Genomic_DNA"/>
</dbReference>
<dbReference type="KEGG" id="mmil:sm9_0445"/>